<accession>A0AAV4N208</accession>
<dbReference type="EMBL" id="BPLR01020444">
    <property type="protein sequence ID" value="GIX78877.1"/>
    <property type="molecule type" value="Genomic_DNA"/>
</dbReference>
<proteinExistence type="predicted"/>
<keyword evidence="3" id="KW-1185">Reference proteome</keyword>
<evidence type="ECO:0000313" key="2">
    <source>
        <dbReference type="EMBL" id="GIX78877.1"/>
    </source>
</evidence>
<feature type="region of interest" description="Disordered" evidence="1">
    <location>
        <begin position="1"/>
        <end position="29"/>
    </location>
</feature>
<dbReference type="Proteomes" id="UP001054945">
    <property type="component" value="Unassembled WGS sequence"/>
</dbReference>
<name>A0AAV4N208_CAEEX</name>
<organism evidence="2 3">
    <name type="scientific">Caerostris extrusa</name>
    <name type="common">Bark spider</name>
    <name type="synonym">Caerostris bankana</name>
    <dbReference type="NCBI Taxonomy" id="172846"/>
    <lineage>
        <taxon>Eukaryota</taxon>
        <taxon>Metazoa</taxon>
        <taxon>Ecdysozoa</taxon>
        <taxon>Arthropoda</taxon>
        <taxon>Chelicerata</taxon>
        <taxon>Arachnida</taxon>
        <taxon>Araneae</taxon>
        <taxon>Araneomorphae</taxon>
        <taxon>Entelegynae</taxon>
        <taxon>Araneoidea</taxon>
        <taxon>Araneidae</taxon>
        <taxon>Caerostris</taxon>
    </lineage>
</organism>
<protein>
    <submittedName>
        <fullName evidence="2">Uncharacterized protein</fullName>
    </submittedName>
</protein>
<reference evidence="2 3" key="1">
    <citation type="submission" date="2021-06" db="EMBL/GenBank/DDBJ databases">
        <title>Caerostris extrusa draft genome.</title>
        <authorList>
            <person name="Kono N."/>
            <person name="Arakawa K."/>
        </authorList>
    </citation>
    <scope>NUCLEOTIDE SEQUENCE [LARGE SCALE GENOMIC DNA]</scope>
</reference>
<dbReference type="AlphaFoldDB" id="A0AAV4N208"/>
<evidence type="ECO:0000256" key="1">
    <source>
        <dbReference type="SAM" id="MobiDB-lite"/>
    </source>
</evidence>
<gene>
    <name evidence="2" type="ORF">CEXT_804201</name>
</gene>
<sequence>MMAIGQSPKDEARGNSGGENCRPFSQGFNISTSNRRHIFSSAKISRDEGKIKNRSKGVLVEDGPPLPSDDFSSLEDNYRLIKLVLMSNATENRWKTRRPCPFHELIT</sequence>
<comment type="caution">
    <text evidence="2">The sequence shown here is derived from an EMBL/GenBank/DDBJ whole genome shotgun (WGS) entry which is preliminary data.</text>
</comment>
<evidence type="ECO:0000313" key="3">
    <source>
        <dbReference type="Proteomes" id="UP001054945"/>
    </source>
</evidence>